<dbReference type="SUPFAM" id="SSF52266">
    <property type="entry name" value="SGNH hydrolase"/>
    <property type="match status" value="1"/>
</dbReference>
<dbReference type="EMBL" id="NRRV01000101">
    <property type="protein sequence ID" value="MBK1633633.1"/>
    <property type="molecule type" value="Genomic_DNA"/>
</dbReference>
<reference evidence="1 2" key="1">
    <citation type="journal article" date="2020" name="Microorganisms">
        <title>Osmotic Adaptation and Compatible Solute Biosynthesis of Phototrophic Bacteria as Revealed from Genome Analyses.</title>
        <authorList>
            <person name="Imhoff J.F."/>
            <person name="Rahn T."/>
            <person name="Kunzel S."/>
            <person name="Keller A."/>
            <person name="Neulinger S.C."/>
        </authorList>
    </citation>
    <scope>NUCLEOTIDE SEQUENCE [LARGE SCALE GENOMIC DNA]</scope>
    <source>
        <strain evidence="1 2">DSM 6210</strain>
    </source>
</reference>
<proteinExistence type="predicted"/>
<name>A0ABS1CNW5_9GAMM</name>
<comment type="caution">
    <text evidence="1">The sequence shown here is derived from an EMBL/GenBank/DDBJ whole genome shotgun (WGS) entry which is preliminary data.</text>
</comment>
<dbReference type="RefSeq" id="WP_200242590.1">
    <property type="nucleotide sequence ID" value="NZ_NRRV01000101.1"/>
</dbReference>
<sequence length="321" mass="35789">MTTDVMGVGLDQGPAYLLSATRIPPSPNLRPGRVGRLHWFCADSEENYRKRPHPALGPEDVVYQINSDGYRCAELAGRDWASDPSIRIVGIGSSGLFGAALPEENTCLAVLADRLRDELGRPVTYWNLSNGGSSADYVSRMLFSVLTVMRPHLLVLTAFPINRRELFGDSGRPFIVDARPHWQHRLLDPERSRLHRAARTVCNPYNNLMNLLVNMKTWESLCDDAGVPWLFMTEAYTRHIEGLLPMLRDPRKVVGPGMHALIEAHRNDPTEGLARDMMHAGKRPNRLMAEQLLETLKALYPAALASWRKPAPAPDDKAAAA</sequence>
<evidence type="ECO:0000313" key="2">
    <source>
        <dbReference type="Proteomes" id="UP000748752"/>
    </source>
</evidence>
<gene>
    <name evidence="1" type="ORF">CKO31_23390</name>
</gene>
<keyword evidence="2" id="KW-1185">Reference proteome</keyword>
<dbReference type="Proteomes" id="UP000748752">
    <property type="component" value="Unassembled WGS sequence"/>
</dbReference>
<evidence type="ECO:0000313" key="1">
    <source>
        <dbReference type="EMBL" id="MBK1633633.1"/>
    </source>
</evidence>
<organism evidence="1 2">
    <name type="scientific">Thiohalocapsa halophila</name>
    <dbReference type="NCBI Taxonomy" id="69359"/>
    <lineage>
        <taxon>Bacteria</taxon>
        <taxon>Pseudomonadati</taxon>
        <taxon>Pseudomonadota</taxon>
        <taxon>Gammaproteobacteria</taxon>
        <taxon>Chromatiales</taxon>
        <taxon>Chromatiaceae</taxon>
        <taxon>Thiohalocapsa</taxon>
    </lineage>
</organism>
<evidence type="ECO:0008006" key="3">
    <source>
        <dbReference type="Google" id="ProtNLM"/>
    </source>
</evidence>
<protein>
    <recommendedName>
        <fullName evidence="3">SGNH/GDSL hydrolase family protein</fullName>
    </recommendedName>
</protein>
<accession>A0ABS1CNW5</accession>